<dbReference type="Proteomes" id="UP000051276">
    <property type="component" value="Unassembled WGS sequence"/>
</dbReference>
<sequence length="19" mass="2360">MNMRTIMDRNRDFPKAFSE</sequence>
<reference evidence="1 2" key="1">
    <citation type="submission" date="2015-11" db="EMBL/GenBank/DDBJ databases">
        <title>The genome of Candidatus Endoriftia persephone in Ridgeia piscesae and population structure of the North Eastern Pacific vestimentiferan symbionts.</title>
        <authorList>
            <person name="Perez M."/>
            <person name="Juniper K.S."/>
        </authorList>
    </citation>
    <scope>NUCLEOTIDE SEQUENCE [LARGE SCALE GENOMIC DNA]</scope>
    <source>
        <strain evidence="1">Ind10</strain>
    </source>
</reference>
<organism evidence="1 2">
    <name type="scientific">endosymbiont of Ridgeia piscesae</name>
    <dbReference type="NCBI Taxonomy" id="54398"/>
    <lineage>
        <taxon>Bacteria</taxon>
        <taxon>Pseudomonadati</taxon>
        <taxon>Pseudomonadota</taxon>
        <taxon>Gammaproteobacteria</taxon>
        <taxon>sulfur-oxidizing symbionts</taxon>
    </lineage>
</organism>
<proteinExistence type="predicted"/>
<evidence type="ECO:0000313" key="1">
    <source>
        <dbReference type="EMBL" id="KRT57622.1"/>
    </source>
</evidence>
<name>A0A0T5Z4X3_9GAMM</name>
<comment type="caution">
    <text evidence="1">The sequence shown here is derived from an EMBL/GenBank/DDBJ whole genome shotgun (WGS) entry which is preliminary data.</text>
</comment>
<feature type="non-terminal residue" evidence="1">
    <location>
        <position position="19"/>
    </location>
</feature>
<dbReference type="EMBL" id="LMXI01000507">
    <property type="protein sequence ID" value="KRT57622.1"/>
    <property type="molecule type" value="Genomic_DNA"/>
</dbReference>
<gene>
    <name evidence="1" type="ORF">Ga0076813_11875</name>
</gene>
<dbReference type="AlphaFoldDB" id="A0A0T5Z4X3"/>
<protein>
    <submittedName>
        <fullName evidence="1">Uncharacterized protein</fullName>
    </submittedName>
</protein>
<accession>A0A0T5Z4X3</accession>
<evidence type="ECO:0000313" key="2">
    <source>
        <dbReference type="Proteomes" id="UP000051276"/>
    </source>
</evidence>